<evidence type="ECO:0000256" key="5">
    <source>
        <dbReference type="RuleBase" id="RU004168"/>
    </source>
</evidence>
<comment type="similarity">
    <text evidence="1 5">Belongs to the acylphosphatase family.</text>
</comment>
<dbReference type="Proteomes" id="UP001597304">
    <property type="component" value="Unassembled WGS sequence"/>
</dbReference>
<dbReference type="RefSeq" id="WP_377615104.1">
    <property type="nucleotide sequence ID" value="NZ_JBHUEJ010000044.1"/>
</dbReference>
<dbReference type="PROSITE" id="PS00151">
    <property type="entry name" value="ACYLPHOSPHATASE_2"/>
    <property type="match status" value="1"/>
</dbReference>
<organism evidence="7 8">
    <name type="scientific">Ottowia flava</name>
    <dbReference type="NCBI Taxonomy" id="2675430"/>
    <lineage>
        <taxon>Bacteria</taxon>
        <taxon>Pseudomonadati</taxon>
        <taxon>Pseudomonadota</taxon>
        <taxon>Betaproteobacteria</taxon>
        <taxon>Burkholderiales</taxon>
        <taxon>Comamonadaceae</taxon>
        <taxon>Ottowia</taxon>
    </lineage>
</organism>
<keyword evidence="4" id="KW-0378">Hydrolase</keyword>
<feature type="active site" evidence="4">
    <location>
        <position position="25"/>
    </location>
</feature>
<evidence type="ECO:0000256" key="1">
    <source>
        <dbReference type="ARBA" id="ARBA00005614"/>
    </source>
</evidence>
<sequence>MMPEMSDTIARLLRIHGRVQGVYYRASTVQQAERLGVHGWVRNRADGSVEALVQGTPDAVQALIDWAHQGPARAQVERVEVSEAPAEAVPGFTQAGTV</sequence>
<dbReference type="InterPro" id="IPR036046">
    <property type="entry name" value="Acylphosphatase-like_dom_sf"/>
</dbReference>
<dbReference type="InterPro" id="IPR017968">
    <property type="entry name" value="Acylphosphatase_CS"/>
</dbReference>
<feature type="active site" evidence="4">
    <location>
        <position position="43"/>
    </location>
</feature>
<keyword evidence="8" id="KW-1185">Reference proteome</keyword>
<evidence type="ECO:0000259" key="6">
    <source>
        <dbReference type="PROSITE" id="PS51160"/>
    </source>
</evidence>
<dbReference type="PANTHER" id="PTHR47268:SF4">
    <property type="entry name" value="ACYLPHOSPHATASE"/>
    <property type="match status" value="1"/>
</dbReference>
<dbReference type="PANTHER" id="PTHR47268">
    <property type="entry name" value="ACYLPHOSPHATASE"/>
    <property type="match status" value="1"/>
</dbReference>
<accession>A0ABW4KX15</accession>
<dbReference type="Gene3D" id="3.30.70.100">
    <property type="match status" value="1"/>
</dbReference>
<comment type="caution">
    <text evidence="7">The sequence shown here is derived from an EMBL/GenBank/DDBJ whole genome shotgun (WGS) entry which is preliminary data.</text>
</comment>
<dbReference type="EC" id="3.6.1.7" evidence="2 4"/>
<evidence type="ECO:0000256" key="2">
    <source>
        <dbReference type="ARBA" id="ARBA00012150"/>
    </source>
</evidence>
<protein>
    <recommendedName>
        <fullName evidence="2 4">acylphosphatase</fullName>
        <ecNumber evidence="2 4">3.6.1.7</ecNumber>
    </recommendedName>
</protein>
<evidence type="ECO:0000313" key="8">
    <source>
        <dbReference type="Proteomes" id="UP001597304"/>
    </source>
</evidence>
<feature type="domain" description="Acylphosphatase-like" evidence="6">
    <location>
        <begin position="10"/>
        <end position="96"/>
    </location>
</feature>
<reference evidence="8" key="1">
    <citation type="journal article" date="2019" name="Int. J. Syst. Evol. Microbiol.">
        <title>The Global Catalogue of Microorganisms (GCM) 10K type strain sequencing project: providing services to taxonomists for standard genome sequencing and annotation.</title>
        <authorList>
            <consortium name="The Broad Institute Genomics Platform"/>
            <consortium name="The Broad Institute Genome Sequencing Center for Infectious Disease"/>
            <person name="Wu L."/>
            <person name="Ma J."/>
        </authorList>
    </citation>
    <scope>NUCLEOTIDE SEQUENCE [LARGE SCALE GENOMIC DNA]</scope>
    <source>
        <strain evidence="8">LMG 29247</strain>
    </source>
</reference>
<dbReference type="InterPro" id="IPR001792">
    <property type="entry name" value="Acylphosphatase-like_dom"/>
</dbReference>
<dbReference type="InterPro" id="IPR020456">
    <property type="entry name" value="Acylphosphatase"/>
</dbReference>
<name>A0ABW4KX15_9BURK</name>
<dbReference type="EMBL" id="JBHUEJ010000044">
    <property type="protein sequence ID" value="MFD1712535.1"/>
    <property type="molecule type" value="Genomic_DNA"/>
</dbReference>
<dbReference type="PRINTS" id="PR00112">
    <property type="entry name" value="ACYLPHPHTASE"/>
</dbReference>
<dbReference type="PROSITE" id="PS51160">
    <property type="entry name" value="ACYLPHOSPHATASE_3"/>
    <property type="match status" value="1"/>
</dbReference>
<evidence type="ECO:0000256" key="3">
    <source>
        <dbReference type="ARBA" id="ARBA00047645"/>
    </source>
</evidence>
<evidence type="ECO:0000313" key="7">
    <source>
        <dbReference type="EMBL" id="MFD1712535.1"/>
    </source>
</evidence>
<dbReference type="SUPFAM" id="SSF54975">
    <property type="entry name" value="Acylphosphatase/BLUF domain-like"/>
    <property type="match status" value="1"/>
</dbReference>
<proteinExistence type="inferred from homology"/>
<dbReference type="Pfam" id="PF00708">
    <property type="entry name" value="Acylphosphatase"/>
    <property type="match status" value="1"/>
</dbReference>
<evidence type="ECO:0000256" key="4">
    <source>
        <dbReference type="PROSITE-ProRule" id="PRU00520"/>
    </source>
</evidence>
<comment type="catalytic activity">
    <reaction evidence="3 4">
        <text>an acyl phosphate + H2O = a carboxylate + phosphate + H(+)</text>
        <dbReference type="Rhea" id="RHEA:14965"/>
        <dbReference type="ChEBI" id="CHEBI:15377"/>
        <dbReference type="ChEBI" id="CHEBI:15378"/>
        <dbReference type="ChEBI" id="CHEBI:29067"/>
        <dbReference type="ChEBI" id="CHEBI:43474"/>
        <dbReference type="ChEBI" id="CHEBI:59918"/>
        <dbReference type="EC" id="3.6.1.7"/>
    </reaction>
</comment>
<gene>
    <name evidence="7" type="ORF">ACFSF0_18195</name>
</gene>